<dbReference type="EMBL" id="JBBXJM010000002">
    <property type="protein sequence ID" value="KAL1412143.1"/>
    <property type="molecule type" value="Genomic_DNA"/>
</dbReference>
<dbReference type="SFLD" id="SFLDG01129">
    <property type="entry name" value="C1.5:_HAD__Beta-PGM__Phosphata"/>
    <property type="match status" value="1"/>
</dbReference>
<keyword evidence="3" id="KW-1185">Reference proteome</keyword>
<reference evidence="2 3" key="1">
    <citation type="submission" date="2023-08" db="EMBL/GenBank/DDBJ databases">
        <title>Annotated Genome Sequence of Vanrija albida AlHP1.</title>
        <authorList>
            <person name="Herzog R."/>
        </authorList>
    </citation>
    <scope>NUCLEOTIDE SEQUENCE [LARGE SCALE GENOMIC DNA]</scope>
    <source>
        <strain evidence="2 3">AlHP1</strain>
    </source>
</reference>
<dbReference type="GeneID" id="95984189"/>
<evidence type="ECO:0000313" key="3">
    <source>
        <dbReference type="Proteomes" id="UP001565368"/>
    </source>
</evidence>
<dbReference type="SFLD" id="SFLDS00003">
    <property type="entry name" value="Haloacid_Dehalogenase"/>
    <property type="match status" value="1"/>
</dbReference>
<dbReference type="PRINTS" id="PR00413">
    <property type="entry name" value="HADHALOGNASE"/>
</dbReference>
<sequence length="243" mass="27263">MSTPSKDYKALLFDCYGTLINWEGGMQNALQPLLVQIRKIGLSRDDFFKELGRIENAIQANEPTKLYPDVLSETYRQVADHFKLAYNEDEAVDFGNSVPEWPAFPDSAKALKRLQDSGLKLIILSNINNDSFAHSRTKLEKEGARFDEVYTAQNIGSYKPSLGNFEYAIQHLQKDHGISKDEILIVANSKLHDIQPGSKVGLKGAWIDRAGGVMGVSAFTGVEPAWRYESMREFADVMDKVRA</sequence>
<dbReference type="Gene3D" id="3.40.50.1000">
    <property type="entry name" value="HAD superfamily/HAD-like"/>
    <property type="match status" value="1"/>
</dbReference>
<dbReference type="InterPro" id="IPR023214">
    <property type="entry name" value="HAD_sf"/>
</dbReference>
<evidence type="ECO:0000313" key="2">
    <source>
        <dbReference type="EMBL" id="KAL1412143.1"/>
    </source>
</evidence>
<dbReference type="RefSeq" id="XP_069212087.1">
    <property type="nucleotide sequence ID" value="XM_069351701.1"/>
</dbReference>
<dbReference type="SUPFAM" id="SSF56784">
    <property type="entry name" value="HAD-like"/>
    <property type="match status" value="1"/>
</dbReference>
<dbReference type="InterPro" id="IPR051540">
    <property type="entry name" value="S-2-haloacid_dehalogenase"/>
</dbReference>
<dbReference type="Gene3D" id="1.10.150.750">
    <property type="match status" value="1"/>
</dbReference>
<dbReference type="PANTHER" id="PTHR43316:SF9">
    <property type="entry name" value="ACID DEHALOGENASE, PUTATIVE (AFU_ORTHOLOGUE AFUA_6G14460)-RELATED"/>
    <property type="match status" value="1"/>
</dbReference>
<dbReference type="InterPro" id="IPR006439">
    <property type="entry name" value="HAD-SF_hydro_IA"/>
</dbReference>
<protein>
    <recommendedName>
        <fullName evidence="4">Haloacid dehalogenase, type II</fullName>
    </recommendedName>
</protein>
<accession>A0ABR3QCN8</accession>
<organism evidence="2 3">
    <name type="scientific">Vanrija albida</name>
    <dbReference type="NCBI Taxonomy" id="181172"/>
    <lineage>
        <taxon>Eukaryota</taxon>
        <taxon>Fungi</taxon>
        <taxon>Dikarya</taxon>
        <taxon>Basidiomycota</taxon>
        <taxon>Agaricomycotina</taxon>
        <taxon>Tremellomycetes</taxon>
        <taxon>Trichosporonales</taxon>
        <taxon>Trichosporonaceae</taxon>
        <taxon>Vanrija</taxon>
    </lineage>
</organism>
<comment type="caution">
    <text evidence="2">The sequence shown here is derived from an EMBL/GenBank/DDBJ whole genome shotgun (WGS) entry which is preliminary data.</text>
</comment>
<dbReference type="PANTHER" id="PTHR43316">
    <property type="entry name" value="HYDROLASE, HALOACID DELAHOGENASE-RELATED"/>
    <property type="match status" value="1"/>
</dbReference>
<gene>
    <name evidence="2" type="ORF">Q8F55_003146</name>
</gene>
<dbReference type="InterPro" id="IPR036412">
    <property type="entry name" value="HAD-like_sf"/>
</dbReference>
<proteinExistence type="predicted"/>
<name>A0ABR3QCN8_9TREE</name>
<evidence type="ECO:0008006" key="4">
    <source>
        <dbReference type="Google" id="ProtNLM"/>
    </source>
</evidence>
<dbReference type="Proteomes" id="UP001565368">
    <property type="component" value="Unassembled WGS sequence"/>
</dbReference>
<dbReference type="Pfam" id="PF00702">
    <property type="entry name" value="Hydrolase"/>
    <property type="match status" value="1"/>
</dbReference>
<keyword evidence="1" id="KW-0378">Hydrolase</keyword>
<evidence type="ECO:0000256" key="1">
    <source>
        <dbReference type="ARBA" id="ARBA00022801"/>
    </source>
</evidence>